<reference evidence="1 2" key="1">
    <citation type="submission" date="2024-03" db="EMBL/GenBank/DDBJ databases">
        <title>Human intestinal bacterial collection.</title>
        <authorList>
            <person name="Pauvert C."/>
            <person name="Hitch T.C.A."/>
            <person name="Clavel T."/>
        </authorList>
    </citation>
    <scope>NUCLEOTIDE SEQUENCE [LARGE SCALE GENOMIC DNA]</scope>
    <source>
        <strain evidence="1 2">CLA-AA-H190</strain>
    </source>
</reference>
<keyword evidence="2" id="KW-1185">Reference proteome</keyword>
<name>A0ABV1BDD6_9FIRM</name>
<feature type="non-terminal residue" evidence="1">
    <location>
        <position position="1"/>
    </location>
</feature>
<gene>
    <name evidence="1" type="ORF">WMO25_18515</name>
</gene>
<organism evidence="1 2">
    <name type="scientific">Coprococcus intestinihominis</name>
    <dbReference type="NCBI Taxonomy" id="3133154"/>
    <lineage>
        <taxon>Bacteria</taxon>
        <taxon>Bacillati</taxon>
        <taxon>Bacillota</taxon>
        <taxon>Clostridia</taxon>
        <taxon>Lachnospirales</taxon>
        <taxon>Lachnospiraceae</taxon>
        <taxon>Coprococcus</taxon>
    </lineage>
</organism>
<evidence type="ECO:0000313" key="2">
    <source>
        <dbReference type="Proteomes" id="UP001469749"/>
    </source>
</evidence>
<protein>
    <submittedName>
        <fullName evidence="1">DNA topoisomerase III</fullName>
    </submittedName>
</protein>
<dbReference type="Proteomes" id="UP001469749">
    <property type="component" value="Unassembled WGS sequence"/>
</dbReference>
<comment type="caution">
    <text evidence="1">The sequence shown here is derived from an EMBL/GenBank/DDBJ whole genome shotgun (WGS) entry which is preliminary data.</text>
</comment>
<accession>A0ABV1BDD6</accession>
<proteinExistence type="predicted"/>
<evidence type="ECO:0000313" key="1">
    <source>
        <dbReference type="EMBL" id="MEQ2367049.1"/>
    </source>
</evidence>
<dbReference type="EMBL" id="JBBMEK010000508">
    <property type="protein sequence ID" value="MEQ2367049.1"/>
    <property type="molecule type" value="Genomic_DNA"/>
</dbReference>
<sequence length="118" mass="13460">TGDLVKAYPFLSDAEAQRFGTGKEEIGKCPRCGSPVYVGKGNFYCSNKECSFCLWEDNKFFSSKKKKLTKRIAKELLDKGWCRVTGLYTPKKPQLYDAVIRLDDSGGKYVSFKMEFDR</sequence>